<gene>
    <name evidence="1" type="ORF">BFW38_05805</name>
</gene>
<dbReference type="CDD" id="cd14744">
    <property type="entry name" value="PAAR_CT_2"/>
    <property type="match status" value="1"/>
</dbReference>
<dbReference type="OrthoDB" id="9204728at2"/>
<accession>A0A1E2V7Z2</accession>
<name>A0A1E2V7Z2_9GAMM</name>
<evidence type="ECO:0000313" key="2">
    <source>
        <dbReference type="Proteomes" id="UP000094291"/>
    </source>
</evidence>
<sequence>MQGVIVVGDITSHGGTVVSGQPNYLLEGIPVACVGDAVVCKIHGPGVIIEGHPTWTINGKPVALHGHQTSCGATLISSHIPVKGHE</sequence>
<proteinExistence type="predicted"/>
<reference evidence="1 2" key="1">
    <citation type="submission" date="2016-08" db="EMBL/GenBank/DDBJ databases">
        <authorList>
            <person name="Seilhamer J.J."/>
        </authorList>
    </citation>
    <scope>NUCLEOTIDE SEQUENCE [LARGE SCALE GENOMIC DNA]</scope>
    <source>
        <strain evidence="1 2">PH27A</strain>
    </source>
</reference>
<organism evidence="1 2">
    <name type="scientific">Terasakiispira papahanaumokuakeensis</name>
    <dbReference type="NCBI Taxonomy" id="197479"/>
    <lineage>
        <taxon>Bacteria</taxon>
        <taxon>Pseudomonadati</taxon>
        <taxon>Pseudomonadota</taxon>
        <taxon>Gammaproteobacteria</taxon>
        <taxon>Oceanospirillales</taxon>
        <taxon>Terasakiispira</taxon>
    </lineage>
</organism>
<dbReference type="AlphaFoldDB" id="A0A1E2V7Z2"/>
<comment type="caution">
    <text evidence="1">The sequence shown here is derived from an EMBL/GenBank/DDBJ whole genome shotgun (WGS) entry which is preliminary data.</text>
</comment>
<keyword evidence="2" id="KW-1185">Reference proteome</keyword>
<evidence type="ECO:0000313" key="1">
    <source>
        <dbReference type="EMBL" id="ODC03130.1"/>
    </source>
</evidence>
<dbReference type="InterPro" id="IPR008727">
    <property type="entry name" value="PAAR_motif"/>
</dbReference>
<dbReference type="Pfam" id="PF05488">
    <property type="entry name" value="PAAR_motif"/>
    <property type="match status" value="1"/>
</dbReference>
<dbReference type="EMBL" id="MDTQ01000001">
    <property type="protein sequence ID" value="ODC03130.1"/>
    <property type="molecule type" value="Genomic_DNA"/>
</dbReference>
<protein>
    <recommendedName>
        <fullName evidence="3">PAAR domain-containing protein</fullName>
    </recommendedName>
</protein>
<evidence type="ECO:0008006" key="3">
    <source>
        <dbReference type="Google" id="ProtNLM"/>
    </source>
</evidence>
<dbReference type="RefSeq" id="WP_068997527.1">
    <property type="nucleotide sequence ID" value="NZ_MDTQ01000001.1"/>
</dbReference>
<dbReference type="Proteomes" id="UP000094291">
    <property type="component" value="Unassembled WGS sequence"/>
</dbReference>
<dbReference type="STRING" id="197479.BFW38_05805"/>
<dbReference type="Gene3D" id="2.60.200.60">
    <property type="match status" value="1"/>
</dbReference>